<keyword evidence="2" id="KW-0444">Lipid biosynthesis</keyword>
<evidence type="ECO:0000313" key="10">
    <source>
        <dbReference type="EMBL" id="TDB56752.1"/>
    </source>
</evidence>
<keyword evidence="5" id="KW-0677">Repeat</keyword>
<dbReference type="PANTHER" id="PTHR43300">
    <property type="entry name" value="ACETYLTRANSFERASE"/>
    <property type="match status" value="1"/>
</dbReference>
<dbReference type="Proteomes" id="UP000295254">
    <property type="component" value="Unassembled WGS sequence"/>
</dbReference>
<name>A0A1H2P4D7_PSEVA</name>
<evidence type="ECO:0000256" key="6">
    <source>
        <dbReference type="ARBA" id="ARBA00023098"/>
    </source>
</evidence>
<feature type="binding site" evidence="9">
    <location>
        <position position="71"/>
    </location>
    <ligand>
        <name>substrate</name>
    </ligand>
</feature>
<dbReference type="STRING" id="95300.SAMN05216558_3631"/>
<comment type="similarity">
    <text evidence="1">Belongs to the transferase hexapeptide repeat family.</text>
</comment>
<sequence>MKMFLLGAANPEAVRMILTLQRTAPHVQFAFLDNDPAKQGTLFHGVPVVGGTARVRELKGPDTRFVNLITGSTELRCRTTREIVEAGGTLGDFIHPGIDLTMVSHGVGTYLQEGVIMQAQVSLGDNSSISAGSVVGHEGRIGHSVFLAPGVCIAGCVDIGDGTFIGTNATILPRLRIGRWVTIGAGAVVTKDVPDYAVVAGNPARIIKTNPVSFQDGRVFS</sequence>
<dbReference type="CDD" id="cd03360">
    <property type="entry name" value="LbH_AT_putative"/>
    <property type="match status" value="1"/>
</dbReference>
<gene>
    <name evidence="10" type="ORF">EIY72_28580</name>
</gene>
<keyword evidence="7" id="KW-0012">Acyltransferase</keyword>
<keyword evidence="4 10" id="KW-0808">Transferase</keyword>
<dbReference type="InterPro" id="IPR011004">
    <property type="entry name" value="Trimer_LpxA-like_sf"/>
</dbReference>
<dbReference type="GO" id="GO:0009245">
    <property type="term" value="P:lipid A biosynthetic process"/>
    <property type="evidence" value="ECO:0007669"/>
    <property type="project" value="UniProtKB-KW"/>
</dbReference>
<keyword evidence="11" id="KW-1185">Reference proteome</keyword>
<evidence type="ECO:0000256" key="9">
    <source>
        <dbReference type="PIRSR" id="PIRSR620019-2"/>
    </source>
</evidence>
<dbReference type="Pfam" id="PF00132">
    <property type="entry name" value="Hexapep"/>
    <property type="match status" value="1"/>
</dbReference>
<dbReference type="SUPFAM" id="SSF51161">
    <property type="entry name" value="Trimeric LpxA-like enzymes"/>
    <property type="match status" value="1"/>
</dbReference>
<feature type="active site" description="Proton acceptor" evidence="8">
    <location>
        <position position="137"/>
    </location>
</feature>
<feature type="site" description="Increases basicity of active site His" evidence="8">
    <location>
        <position position="138"/>
    </location>
</feature>
<keyword evidence="6" id="KW-0443">Lipid metabolism</keyword>
<dbReference type="Pfam" id="PF14602">
    <property type="entry name" value="Hexapep_2"/>
    <property type="match status" value="1"/>
</dbReference>
<evidence type="ECO:0000256" key="1">
    <source>
        <dbReference type="ARBA" id="ARBA00007274"/>
    </source>
</evidence>
<dbReference type="InterPro" id="IPR020019">
    <property type="entry name" value="AcTrfase_PglD-like"/>
</dbReference>
<evidence type="ECO:0000256" key="2">
    <source>
        <dbReference type="ARBA" id="ARBA00022516"/>
    </source>
</evidence>
<dbReference type="InterPro" id="IPR018357">
    <property type="entry name" value="Hexapep_transf_CS"/>
</dbReference>
<evidence type="ECO:0000256" key="3">
    <source>
        <dbReference type="ARBA" id="ARBA00022556"/>
    </source>
</evidence>
<dbReference type="GO" id="GO:0016020">
    <property type="term" value="C:membrane"/>
    <property type="evidence" value="ECO:0007669"/>
    <property type="project" value="GOC"/>
</dbReference>
<dbReference type="InterPro" id="IPR001451">
    <property type="entry name" value="Hexapep"/>
</dbReference>
<dbReference type="RefSeq" id="WP_093225198.1">
    <property type="nucleotide sequence ID" value="NZ_LT629803.1"/>
</dbReference>
<evidence type="ECO:0000256" key="4">
    <source>
        <dbReference type="ARBA" id="ARBA00022679"/>
    </source>
</evidence>
<proteinExistence type="inferred from homology"/>
<dbReference type="AlphaFoldDB" id="A0A1H2P4D7"/>
<dbReference type="PANTHER" id="PTHR43300:SF7">
    <property type="entry name" value="UDP-N-ACETYLBACILLOSAMINE N-ACETYLTRANSFERASE"/>
    <property type="match status" value="1"/>
</dbReference>
<keyword evidence="3" id="KW-0441">Lipid A biosynthesis</keyword>
<dbReference type="PROSITE" id="PS00101">
    <property type="entry name" value="HEXAPEP_TRANSFERASES"/>
    <property type="match status" value="1"/>
</dbReference>
<comment type="caution">
    <text evidence="10">The sequence shown here is derived from an EMBL/GenBank/DDBJ whole genome shotgun (WGS) entry which is preliminary data.</text>
</comment>
<protein>
    <submittedName>
        <fullName evidence="10">Acetyltransferase</fullName>
    </submittedName>
</protein>
<evidence type="ECO:0000256" key="7">
    <source>
        <dbReference type="ARBA" id="ARBA00023315"/>
    </source>
</evidence>
<dbReference type="InterPro" id="IPR050179">
    <property type="entry name" value="Trans_hexapeptide_repeat"/>
</dbReference>
<dbReference type="EMBL" id="RRZK01000036">
    <property type="protein sequence ID" value="TDB56752.1"/>
    <property type="molecule type" value="Genomic_DNA"/>
</dbReference>
<accession>A0A1H2P4D7</accession>
<dbReference type="OrthoDB" id="9800846at2"/>
<reference evidence="11" key="1">
    <citation type="journal article" date="2019" name="bioRxiv">
        <title>Bacterially produced spermidine induces plant systemic susceptibility to pathogens.</title>
        <authorList>
            <person name="Melnyk R.A."/>
            <person name="Beskrovnaya P.A."/>
            <person name="Liu Z."/>
            <person name="Song Y."/>
            <person name="Haney C.H."/>
        </authorList>
    </citation>
    <scope>NUCLEOTIDE SEQUENCE [LARGE SCALE GENOMIC DNA]</scope>
    <source>
        <strain evidence="11">Dha-51</strain>
    </source>
</reference>
<organism evidence="10 11">
    <name type="scientific">Pseudomonas vancouverensis</name>
    <dbReference type="NCBI Taxonomy" id="95300"/>
    <lineage>
        <taxon>Bacteria</taxon>
        <taxon>Pseudomonadati</taxon>
        <taxon>Pseudomonadota</taxon>
        <taxon>Gammaproteobacteria</taxon>
        <taxon>Pseudomonadales</taxon>
        <taxon>Pseudomonadaceae</taxon>
        <taxon>Pseudomonas</taxon>
    </lineage>
</organism>
<evidence type="ECO:0000256" key="5">
    <source>
        <dbReference type="ARBA" id="ARBA00022737"/>
    </source>
</evidence>
<evidence type="ECO:0000256" key="8">
    <source>
        <dbReference type="PIRSR" id="PIRSR620019-1"/>
    </source>
</evidence>
<evidence type="ECO:0000313" key="11">
    <source>
        <dbReference type="Proteomes" id="UP000295254"/>
    </source>
</evidence>
<dbReference type="Gene3D" id="2.160.10.10">
    <property type="entry name" value="Hexapeptide repeat proteins"/>
    <property type="match status" value="1"/>
</dbReference>
<dbReference type="GO" id="GO:0016746">
    <property type="term" value="F:acyltransferase activity"/>
    <property type="evidence" value="ECO:0007669"/>
    <property type="project" value="UniProtKB-KW"/>
</dbReference>